<evidence type="ECO:0000256" key="1">
    <source>
        <dbReference type="ARBA" id="ARBA00007137"/>
    </source>
</evidence>
<proteinExistence type="inferred from homology"/>
<sequence length="484" mass="53773">MNDRANELFKEGLKHEESYDFESAKKVYKELLANVKDSKTAEKTRSRMEDMDDLIAEKDIYKRIDENGKRVLTDIGINIAESQELMDILVEADAIDFESDTAVFVPLKRDFIDRCLENIPRGMPEDPGMNCFGTGATPPFLKRPGDEELRAASKDEFKRIVQVVGEHSDTAGIFSLPVAFDKSISSYEVAKLMEQGFAGLKMTTTKAMTDDEILFLKGKDHWLDGTSLITSLAPMPTMVDAFLRSARTGTNLLLLDLTIAGASGPGSPEALLTQIHAQVMFMMVLAQTVNPGVSCMHGGIPGVVETGGDLSYSSRHQPLINAAMARLNTWITKFPSAQSGGSTSISEMNETAVMESELSRNTLRKYGSHIIRHSLGAMGSLNFFSIEKFVEDCEREKRSCKIFNEAPKDKGIIPLYFPADDKTLDGIKEIAEKGNPKSAEHTLRNVESFMKWEKTINDAAIKKLYYPQLSDTVIERIRKGEMIP</sequence>
<dbReference type="Pfam" id="PF06253">
    <property type="entry name" value="MTTB"/>
    <property type="match status" value="1"/>
</dbReference>
<dbReference type="Gene3D" id="3.20.20.480">
    <property type="entry name" value="Trimethylamine methyltransferase-like"/>
    <property type="match status" value="1"/>
</dbReference>
<comment type="similarity">
    <text evidence="1">Belongs to the trimethylamine methyltransferase family.</text>
</comment>
<keyword evidence="5" id="KW-1185">Reference proteome</keyword>
<dbReference type="Proteomes" id="UP000199608">
    <property type="component" value="Unassembled WGS sequence"/>
</dbReference>
<evidence type="ECO:0000313" key="5">
    <source>
        <dbReference type="Proteomes" id="UP000199608"/>
    </source>
</evidence>
<keyword evidence="2 4" id="KW-0489">Methyltransferase</keyword>
<gene>
    <name evidence="4" type="ORF">SAMN04487931_101145</name>
</gene>
<protein>
    <submittedName>
        <fullName evidence="4">Trimethylamine---corrinoid protein Co-methyltransferase</fullName>
    </submittedName>
</protein>
<dbReference type="GO" id="GO:0032259">
    <property type="term" value="P:methylation"/>
    <property type="evidence" value="ECO:0007669"/>
    <property type="project" value="UniProtKB-KW"/>
</dbReference>
<dbReference type="GO" id="GO:0008168">
    <property type="term" value="F:methyltransferase activity"/>
    <property type="evidence" value="ECO:0007669"/>
    <property type="project" value="UniProtKB-KW"/>
</dbReference>
<evidence type="ECO:0000313" key="4">
    <source>
        <dbReference type="EMBL" id="SDT84162.1"/>
    </source>
</evidence>
<dbReference type="AlphaFoldDB" id="A0A1H2DMM9"/>
<dbReference type="InterPro" id="IPR010426">
    <property type="entry name" value="MTTB_MeTrfase"/>
</dbReference>
<organism evidence="4 5">
    <name type="scientific">Desulfobacula phenolica</name>
    <dbReference type="NCBI Taxonomy" id="90732"/>
    <lineage>
        <taxon>Bacteria</taxon>
        <taxon>Pseudomonadati</taxon>
        <taxon>Thermodesulfobacteriota</taxon>
        <taxon>Desulfobacteria</taxon>
        <taxon>Desulfobacterales</taxon>
        <taxon>Desulfobacteraceae</taxon>
        <taxon>Desulfobacula</taxon>
    </lineage>
</organism>
<dbReference type="InterPro" id="IPR038601">
    <property type="entry name" value="MttB-like_sf"/>
</dbReference>
<evidence type="ECO:0000256" key="2">
    <source>
        <dbReference type="ARBA" id="ARBA00022603"/>
    </source>
</evidence>
<evidence type="ECO:0000256" key="3">
    <source>
        <dbReference type="ARBA" id="ARBA00022679"/>
    </source>
</evidence>
<name>A0A1H2DMM9_9BACT</name>
<dbReference type="GO" id="GO:0015948">
    <property type="term" value="P:methanogenesis"/>
    <property type="evidence" value="ECO:0007669"/>
    <property type="project" value="InterPro"/>
</dbReference>
<dbReference type="EMBL" id="FNLL01000001">
    <property type="protein sequence ID" value="SDT84162.1"/>
    <property type="molecule type" value="Genomic_DNA"/>
</dbReference>
<accession>A0A1H2DMM9</accession>
<keyword evidence="3 4" id="KW-0808">Transferase</keyword>
<dbReference type="RefSeq" id="WP_092229468.1">
    <property type="nucleotide sequence ID" value="NZ_FNLL01000001.1"/>
</dbReference>
<reference evidence="5" key="1">
    <citation type="submission" date="2016-10" db="EMBL/GenBank/DDBJ databases">
        <authorList>
            <person name="Varghese N."/>
            <person name="Submissions S."/>
        </authorList>
    </citation>
    <scope>NUCLEOTIDE SEQUENCE [LARGE SCALE GENOMIC DNA]</scope>
    <source>
        <strain evidence="5">DSM 3384</strain>
    </source>
</reference>